<protein>
    <recommendedName>
        <fullName evidence="2">DUF3638 domain-containing protein</fullName>
    </recommendedName>
</protein>
<dbReference type="Proteomes" id="UP000186817">
    <property type="component" value="Unassembled WGS sequence"/>
</dbReference>
<dbReference type="AlphaFoldDB" id="A0A1Q9EP56"/>
<evidence type="ECO:0000256" key="1">
    <source>
        <dbReference type="SAM" id="Coils"/>
    </source>
</evidence>
<sequence length="371" mass="40626">MLSRLDREAVKLCARMRNARQKPALVMLQAEHVQAIANGDSEALNKARGQIEQLRQELLQLKAKDEDFVAMAISKSFGDANDIDLTSSSGAPLRDRLRFWLLRYADLEATLWFEHLCCGLLSPRAEEDFEQLNPFLDRAKAAGLLSRLTQMMLDLAQLLANPASAGSAVALAAGLGEKANVLCGLLASKRTYIEKKEGSGGFVGSFDPHFLVFEFVTGFLLQDLEAYLPTDRPTYLPVEMVNEFSDALRTGKSSVKQMIMGAGKTSVVSPLLALMHANGCLSDSSRATGLRIVCLVVPPALISLSRSVLQNCFSTVVQKRVSTFKCDRSLDLEVALSERLGRIVSHGDVLLTTPGDVKSLQLRFLEQLLVL</sequence>
<organism evidence="3 4">
    <name type="scientific">Symbiodinium microadriaticum</name>
    <name type="common">Dinoflagellate</name>
    <name type="synonym">Zooxanthella microadriatica</name>
    <dbReference type="NCBI Taxonomy" id="2951"/>
    <lineage>
        <taxon>Eukaryota</taxon>
        <taxon>Sar</taxon>
        <taxon>Alveolata</taxon>
        <taxon>Dinophyceae</taxon>
        <taxon>Suessiales</taxon>
        <taxon>Symbiodiniaceae</taxon>
        <taxon>Symbiodinium</taxon>
    </lineage>
</organism>
<dbReference type="Pfam" id="PF12340">
    <property type="entry name" value="DUF3638"/>
    <property type="match status" value="1"/>
</dbReference>
<dbReference type="InterPro" id="IPR022099">
    <property type="entry name" value="DUF3638"/>
</dbReference>
<feature type="coiled-coil region" evidence="1">
    <location>
        <begin position="2"/>
        <end position="64"/>
    </location>
</feature>
<accession>A0A1Q9EP56</accession>
<evidence type="ECO:0000313" key="4">
    <source>
        <dbReference type="Proteomes" id="UP000186817"/>
    </source>
</evidence>
<evidence type="ECO:0000313" key="3">
    <source>
        <dbReference type="EMBL" id="OLQ09219.1"/>
    </source>
</evidence>
<feature type="domain" description="DUF3638" evidence="2">
    <location>
        <begin position="250"/>
        <end position="368"/>
    </location>
</feature>
<proteinExistence type="predicted"/>
<keyword evidence="1" id="KW-0175">Coiled coil</keyword>
<name>A0A1Q9EP56_SYMMI</name>
<comment type="caution">
    <text evidence="3">The sequence shown here is derived from an EMBL/GenBank/DDBJ whole genome shotgun (WGS) entry which is preliminary data.</text>
</comment>
<dbReference type="OrthoDB" id="2684236at2759"/>
<evidence type="ECO:0000259" key="2">
    <source>
        <dbReference type="Pfam" id="PF12340"/>
    </source>
</evidence>
<reference evidence="3 4" key="1">
    <citation type="submission" date="2016-02" db="EMBL/GenBank/DDBJ databases">
        <title>Genome analysis of coral dinoflagellate symbionts highlights evolutionary adaptations to a symbiotic lifestyle.</title>
        <authorList>
            <person name="Aranda M."/>
            <person name="Li Y."/>
            <person name="Liew Y.J."/>
            <person name="Baumgarten S."/>
            <person name="Simakov O."/>
            <person name="Wilson M."/>
            <person name="Piel J."/>
            <person name="Ashoor H."/>
            <person name="Bougouffa S."/>
            <person name="Bajic V.B."/>
            <person name="Ryu T."/>
            <person name="Ravasi T."/>
            <person name="Bayer T."/>
            <person name="Micklem G."/>
            <person name="Kim H."/>
            <person name="Bhak J."/>
            <person name="Lajeunesse T.C."/>
            <person name="Voolstra C.R."/>
        </authorList>
    </citation>
    <scope>NUCLEOTIDE SEQUENCE [LARGE SCALE GENOMIC DNA]</scope>
    <source>
        <strain evidence="3 4">CCMP2467</strain>
    </source>
</reference>
<dbReference type="EMBL" id="LSRX01000101">
    <property type="protein sequence ID" value="OLQ09219.1"/>
    <property type="molecule type" value="Genomic_DNA"/>
</dbReference>
<gene>
    <name evidence="3" type="ORF">AK812_SmicGene7190</name>
</gene>
<keyword evidence="4" id="KW-1185">Reference proteome</keyword>